<accession>A0A1A6ACT3</accession>
<dbReference type="RefSeq" id="XP_018265707.1">
    <property type="nucleotide sequence ID" value="XM_018405426.1"/>
</dbReference>
<feature type="compositionally biased region" description="Polar residues" evidence="1">
    <location>
        <begin position="39"/>
        <end position="62"/>
    </location>
</feature>
<dbReference type="AlphaFoldDB" id="A0A1A6ACT3"/>
<organism evidence="2">
    <name type="scientific">Kwoniella dejecticola CBS 10117</name>
    <dbReference type="NCBI Taxonomy" id="1296121"/>
    <lineage>
        <taxon>Eukaryota</taxon>
        <taxon>Fungi</taxon>
        <taxon>Dikarya</taxon>
        <taxon>Basidiomycota</taxon>
        <taxon>Agaricomycotina</taxon>
        <taxon>Tremellomycetes</taxon>
        <taxon>Tremellales</taxon>
        <taxon>Cryptococcaceae</taxon>
        <taxon>Kwoniella</taxon>
    </lineage>
</organism>
<feature type="region of interest" description="Disordered" evidence="1">
    <location>
        <begin position="139"/>
        <end position="179"/>
    </location>
</feature>
<dbReference type="KEGG" id="kdj:28965778"/>
<dbReference type="EMBL" id="CP144531">
    <property type="protein sequence ID" value="WWC59235.1"/>
    <property type="molecule type" value="Genomic_DNA"/>
</dbReference>
<name>A0A1A6ACT3_9TREE</name>
<reference evidence="3" key="2">
    <citation type="submission" date="2013-07" db="EMBL/GenBank/DDBJ databases">
        <authorList>
            <consortium name="The Broad Institute Genome Sequencing Platform"/>
            <person name="Cuomo C."/>
            <person name="Litvintseva A."/>
            <person name="Chen Y."/>
            <person name="Heitman J."/>
            <person name="Sun S."/>
            <person name="Springer D."/>
            <person name="Dromer F."/>
            <person name="Young S.K."/>
            <person name="Zeng Q."/>
            <person name="Gargeya S."/>
            <person name="Fitzgerald M."/>
            <person name="Abouelleil A."/>
            <person name="Alvarado L."/>
            <person name="Berlin A.M."/>
            <person name="Chapman S.B."/>
            <person name="Dewar J."/>
            <person name="Goldberg J."/>
            <person name="Griggs A."/>
            <person name="Gujja S."/>
            <person name="Hansen M."/>
            <person name="Howarth C."/>
            <person name="Imamovic A."/>
            <person name="Larimer J."/>
            <person name="McCowan C."/>
            <person name="Murphy C."/>
            <person name="Pearson M."/>
            <person name="Priest M."/>
            <person name="Roberts A."/>
            <person name="Saif S."/>
            <person name="Shea T."/>
            <person name="Sykes S."/>
            <person name="Wortman J."/>
            <person name="Nusbaum C."/>
            <person name="Birren B."/>
        </authorList>
    </citation>
    <scope>NUCLEOTIDE SEQUENCE</scope>
    <source>
        <strain evidence="3">CBS 10117</strain>
    </source>
</reference>
<dbReference type="EMBL" id="KI894028">
    <property type="protein sequence ID" value="OBR87865.1"/>
    <property type="molecule type" value="Genomic_DNA"/>
</dbReference>
<sequence>MTFILHGNIDDAYERRLFDAEGKTFYPYLQSESVIPQPSDAQNYATSMPSTSSLQIPCNISPDSPAEFSGHVTPDPPPPYSELVRHMSQVQLSGRASDDASSGIPASTSSSNEAFDGQRPTGLLETSLQMPQATATVVTSAVPLQSSSPEPSIDFSSPDPNTQTSMAEPGSQLPFPGVASHTHHSVTITKYLAAGSMWDFWLAEHPVYGKIVVKLVHEIDNRCKDPRYDPYIRREEIFPGITQRRFVLSWSVEGTSRRPSPEILCLIRVRIGLEQFEDFTSDSIPKSYFAQLSDPERFIQEMRDAEEEGDISETESLKEENRIMSELRSELYWGIGQAI</sequence>
<reference evidence="3" key="3">
    <citation type="submission" date="2024-02" db="EMBL/GenBank/DDBJ databases">
        <title>Comparative genomics of Cryptococcus and Kwoniella reveals pathogenesis evolution and contrasting modes of karyotype evolution via chromosome fusion or intercentromeric recombination.</title>
        <authorList>
            <person name="Coelho M.A."/>
            <person name="David-Palma M."/>
            <person name="Shea T."/>
            <person name="Bowers K."/>
            <person name="McGinley-Smith S."/>
            <person name="Mohammad A.W."/>
            <person name="Gnirke A."/>
            <person name="Yurkov A.M."/>
            <person name="Nowrousian M."/>
            <person name="Sun S."/>
            <person name="Cuomo C.A."/>
            <person name="Heitman J."/>
        </authorList>
    </citation>
    <scope>NUCLEOTIDE SEQUENCE</scope>
    <source>
        <strain evidence="3">CBS 10117</strain>
    </source>
</reference>
<evidence type="ECO:0000256" key="1">
    <source>
        <dbReference type="SAM" id="MobiDB-lite"/>
    </source>
</evidence>
<feature type="region of interest" description="Disordered" evidence="1">
    <location>
        <begin position="39"/>
        <end position="119"/>
    </location>
</feature>
<dbReference type="Proteomes" id="UP000078595">
    <property type="component" value="Chromosome 2"/>
</dbReference>
<reference evidence="2" key="1">
    <citation type="submission" date="2013-07" db="EMBL/GenBank/DDBJ databases">
        <title>The Genome Sequence of Cryptococcus dejecticola CBS10117.</title>
        <authorList>
            <consortium name="The Broad Institute Genome Sequencing Platform"/>
            <person name="Cuomo C."/>
            <person name="Litvintseva A."/>
            <person name="Chen Y."/>
            <person name="Heitman J."/>
            <person name="Sun S."/>
            <person name="Springer D."/>
            <person name="Dromer F."/>
            <person name="Young S.K."/>
            <person name="Zeng Q."/>
            <person name="Gargeya S."/>
            <person name="Fitzgerald M."/>
            <person name="Abouelleil A."/>
            <person name="Alvarado L."/>
            <person name="Berlin A.M."/>
            <person name="Chapman S.B."/>
            <person name="Dewar J."/>
            <person name="Goldberg J."/>
            <person name="Griggs A."/>
            <person name="Gujja S."/>
            <person name="Hansen M."/>
            <person name="Howarth C."/>
            <person name="Imamovic A."/>
            <person name="Larimer J."/>
            <person name="McCowan C."/>
            <person name="Murphy C."/>
            <person name="Pearson M."/>
            <person name="Priest M."/>
            <person name="Roberts A."/>
            <person name="Saif S."/>
            <person name="Shea T."/>
            <person name="Sykes S."/>
            <person name="Wortman J."/>
            <person name="Nusbaum C."/>
            <person name="Birren B."/>
        </authorList>
    </citation>
    <scope>NUCLEOTIDE SEQUENCE [LARGE SCALE GENOMIC DNA]</scope>
    <source>
        <strain evidence="2">CBS 10117</strain>
    </source>
</reference>
<proteinExistence type="predicted"/>
<feature type="compositionally biased region" description="Low complexity" evidence="1">
    <location>
        <begin position="146"/>
        <end position="160"/>
    </location>
</feature>
<evidence type="ECO:0000313" key="2">
    <source>
        <dbReference type="EMBL" id="OBR87865.1"/>
    </source>
</evidence>
<dbReference type="GeneID" id="28965778"/>
<protein>
    <submittedName>
        <fullName evidence="2">Uncharacterized protein</fullName>
    </submittedName>
</protein>
<feature type="compositionally biased region" description="Low complexity" evidence="1">
    <location>
        <begin position="101"/>
        <end position="111"/>
    </location>
</feature>
<evidence type="ECO:0000313" key="4">
    <source>
        <dbReference type="Proteomes" id="UP000078595"/>
    </source>
</evidence>
<dbReference type="VEuPathDB" id="FungiDB:I303_02079"/>
<evidence type="ECO:0000313" key="3">
    <source>
        <dbReference type="EMBL" id="WWC59235.1"/>
    </source>
</evidence>
<keyword evidence="4" id="KW-1185">Reference proteome</keyword>
<gene>
    <name evidence="2" type="ORF">I303_02079</name>
    <name evidence="3" type="ORF">I303_101785</name>
</gene>